<gene>
    <name evidence="1" type="ORF">Harvfovirus21_22</name>
</gene>
<reference evidence="1" key="1">
    <citation type="submission" date="2018-10" db="EMBL/GenBank/DDBJ databases">
        <title>Hidden diversity of soil giant viruses.</title>
        <authorList>
            <person name="Schulz F."/>
            <person name="Alteio L."/>
            <person name="Goudeau D."/>
            <person name="Ryan E.M."/>
            <person name="Malmstrom R.R."/>
            <person name="Blanchard J."/>
            <person name="Woyke T."/>
        </authorList>
    </citation>
    <scope>NUCLEOTIDE SEQUENCE</scope>
    <source>
        <strain evidence="1">HAV1</strain>
    </source>
</reference>
<evidence type="ECO:0000313" key="1">
    <source>
        <dbReference type="EMBL" id="AYV81225.1"/>
    </source>
</evidence>
<name>A0A3G5A200_9VIRU</name>
<dbReference type="GO" id="GO:0016874">
    <property type="term" value="F:ligase activity"/>
    <property type="evidence" value="ECO:0007669"/>
    <property type="project" value="UniProtKB-KW"/>
</dbReference>
<keyword evidence="1" id="KW-0436">Ligase</keyword>
<dbReference type="EMBL" id="MK072263">
    <property type="protein sequence ID" value="AYV81225.1"/>
    <property type="molecule type" value="Genomic_DNA"/>
</dbReference>
<feature type="non-terminal residue" evidence="1">
    <location>
        <position position="97"/>
    </location>
</feature>
<organism evidence="1">
    <name type="scientific">Harvfovirus sp</name>
    <dbReference type="NCBI Taxonomy" id="2487768"/>
    <lineage>
        <taxon>Viruses</taxon>
        <taxon>Varidnaviria</taxon>
        <taxon>Bamfordvirae</taxon>
        <taxon>Nucleocytoviricota</taxon>
        <taxon>Megaviricetes</taxon>
        <taxon>Imitervirales</taxon>
        <taxon>Mimiviridae</taxon>
        <taxon>Klosneuvirinae</taxon>
    </lineage>
</organism>
<sequence length="97" mass="11037">MNETWNKKTFKEKIIEVEGFSDITADKIIENFKAFKELFDQINKIIDISHLSKVHEDVPAAAAQCAELEGKTIVFTGFRDKDLEKMVKICKGKVTTS</sequence>
<accession>A0A3G5A200</accession>
<protein>
    <submittedName>
        <fullName evidence="1">NAD-dependent DNA ligase</fullName>
    </submittedName>
</protein>
<proteinExistence type="predicted"/>